<dbReference type="RefSeq" id="WP_046038200.1">
    <property type="nucleotide sequence ID" value="NZ_LACC01000008.1"/>
</dbReference>
<evidence type="ECO:0000313" key="7">
    <source>
        <dbReference type="Proteomes" id="UP000033588"/>
    </source>
</evidence>
<name>A0A0F4TYF9_PSEFL</name>
<dbReference type="GO" id="GO:0008783">
    <property type="term" value="F:agmatinase activity"/>
    <property type="evidence" value="ECO:0007669"/>
    <property type="project" value="UniProtKB-EC"/>
</dbReference>
<evidence type="ECO:0000256" key="5">
    <source>
        <dbReference type="RuleBase" id="RU003684"/>
    </source>
</evidence>
<feature type="binding site" evidence="4">
    <location>
        <position position="163"/>
    </location>
    <ligand>
        <name>Mn(2+)</name>
        <dbReference type="ChEBI" id="CHEBI:29035"/>
        <label>1</label>
    </ligand>
</feature>
<dbReference type="InterPro" id="IPR006035">
    <property type="entry name" value="Ureohydrolase"/>
</dbReference>
<evidence type="ECO:0000313" key="6">
    <source>
        <dbReference type="EMBL" id="KJZ49391.1"/>
    </source>
</evidence>
<dbReference type="InterPro" id="IPR023696">
    <property type="entry name" value="Ureohydrolase_dom_sf"/>
</dbReference>
<keyword evidence="3 5" id="KW-0378">Hydrolase</keyword>
<dbReference type="AlphaFoldDB" id="A0A0F4TYF9"/>
<feature type="binding site" evidence="4">
    <location>
        <position position="161"/>
    </location>
    <ligand>
        <name>Mn(2+)</name>
        <dbReference type="ChEBI" id="CHEBI:29035"/>
        <label>1</label>
    </ligand>
</feature>
<dbReference type="PROSITE" id="PS01053">
    <property type="entry name" value="ARGINASE_1"/>
    <property type="match status" value="1"/>
</dbReference>
<comment type="similarity">
    <text evidence="1">Belongs to the arginase family. Agmatinase subfamily.</text>
</comment>
<dbReference type="OrthoDB" id="9789727at2"/>
<dbReference type="SUPFAM" id="SSF52768">
    <property type="entry name" value="Arginase/deacetylase"/>
    <property type="match status" value="1"/>
</dbReference>
<gene>
    <name evidence="6" type="ORF">VC35_05165</name>
</gene>
<dbReference type="Gene3D" id="3.40.800.10">
    <property type="entry name" value="Ureohydrolase domain"/>
    <property type="match status" value="1"/>
</dbReference>
<protein>
    <submittedName>
        <fullName evidence="6">Agmatinase</fullName>
        <ecNumber evidence="6">3.5.3.11</ecNumber>
    </submittedName>
</protein>
<keyword evidence="4" id="KW-0464">Manganese</keyword>
<feature type="binding site" evidence="4">
    <location>
        <position position="244"/>
    </location>
    <ligand>
        <name>Mn(2+)</name>
        <dbReference type="ChEBI" id="CHEBI:29035"/>
        <label>1</label>
    </ligand>
</feature>
<dbReference type="InterPro" id="IPR020855">
    <property type="entry name" value="Ureohydrolase_Mn_BS"/>
</dbReference>
<evidence type="ECO:0000256" key="3">
    <source>
        <dbReference type="ARBA" id="ARBA00022801"/>
    </source>
</evidence>
<feature type="binding site" evidence="4">
    <location>
        <position position="136"/>
    </location>
    <ligand>
        <name>Mn(2+)</name>
        <dbReference type="ChEBI" id="CHEBI:29035"/>
        <label>1</label>
    </ligand>
</feature>
<dbReference type="PROSITE" id="PS51409">
    <property type="entry name" value="ARGINASE_2"/>
    <property type="match status" value="1"/>
</dbReference>
<organism evidence="6 7">
    <name type="scientific">Pseudomonas fluorescens</name>
    <dbReference type="NCBI Taxonomy" id="294"/>
    <lineage>
        <taxon>Bacteria</taxon>
        <taxon>Pseudomonadati</taxon>
        <taxon>Pseudomonadota</taxon>
        <taxon>Gammaproteobacteria</taxon>
        <taxon>Pseudomonadales</taxon>
        <taxon>Pseudomonadaceae</taxon>
        <taxon>Pseudomonas</taxon>
    </lineage>
</organism>
<dbReference type="NCBIfam" id="TIGR01230">
    <property type="entry name" value="agmatinase"/>
    <property type="match status" value="1"/>
</dbReference>
<dbReference type="EC" id="3.5.3.11" evidence="6"/>
<keyword evidence="2 4" id="KW-0479">Metal-binding</keyword>
<reference evidence="6 7" key="1">
    <citation type="submission" date="2015-03" db="EMBL/GenBank/DDBJ databases">
        <title>Comparative genomics of Pseudomonas insights into diversity of traits involved in vanlence and defense.</title>
        <authorList>
            <person name="Qin Y."/>
        </authorList>
    </citation>
    <scope>NUCLEOTIDE SEQUENCE [LARGE SCALE GENOMIC DNA]</scope>
    <source>
        <strain evidence="6 7">C8</strain>
    </source>
</reference>
<dbReference type="PANTHER" id="PTHR11358:SF26">
    <property type="entry name" value="GUANIDINO ACID HYDROLASE, MITOCHONDRIAL"/>
    <property type="match status" value="1"/>
</dbReference>
<evidence type="ECO:0000256" key="2">
    <source>
        <dbReference type="ARBA" id="ARBA00022723"/>
    </source>
</evidence>
<feature type="binding site" evidence="4">
    <location>
        <position position="242"/>
    </location>
    <ligand>
        <name>Mn(2+)</name>
        <dbReference type="ChEBI" id="CHEBI:29035"/>
        <label>1</label>
    </ligand>
</feature>
<dbReference type="PATRIC" id="fig|294.132.peg.5603"/>
<dbReference type="GO" id="GO:0033389">
    <property type="term" value="P:putrescine biosynthetic process from arginine, via agmatine"/>
    <property type="evidence" value="ECO:0007669"/>
    <property type="project" value="TreeGrafter"/>
</dbReference>
<dbReference type="Pfam" id="PF00491">
    <property type="entry name" value="Arginase"/>
    <property type="match status" value="1"/>
</dbReference>
<comment type="cofactor">
    <cofactor evidence="4">
        <name>Mn(2+)</name>
        <dbReference type="ChEBI" id="CHEBI:29035"/>
    </cofactor>
    <text evidence="4">Binds 2 manganese ions per subunit.</text>
</comment>
<accession>A0A0F4TYF9</accession>
<evidence type="ECO:0000256" key="4">
    <source>
        <dbReference type="PIRSR" id="PIRSR036979-1"/>
    </source>
</evidence>
<evidence type="ECO:0000256" key="1">
    <source>
        <dbReference type="ARBA" id="ARBA00009227"/>
    </source>
</evidence>
<comment type="caution">
    <text evidence="6">The sequence shown here is derived from an EMBL/GenBank/DDBJ whole genome shotgun (WGS) entry which is preliminary data.</text>
</comment>
<proteinExistence type="inferred from homology"/>
<dbReference type="GO" id="GO:0046872">
    <property type="term" value="F:metal ion binding"/>
    <property type="evidence" value="ECO:0007669"/>
    <property type="project" value="UniProtKB-KW"/>
</dbReference>
<dbReference type="CDD" id="cd11592">
    <property type="entry name" value="Agmatinase_PAH"/>
    <property type="match status" value="1"/>
</dbReference>
<dbReference type="NCBIfam" id="NF002564">
    <property type="entry name" value="PRK02190.1"/>
    <property type="match status" value="1"/>
</dbReference>
<dbReference type="PIRSF" id="PIRSF036979">
    <property type="entry name" value="Arginase"/>
    <property type="match status" value="1"/>
</dbReference>
<dbReference type="Proteomes" id="UP000033588">
    <property type="component" value="Unassembled WGS sequence"/>
</dbReference>
<feature type="binding site" evidence="4">
    <location>
        <position position="159"/>
    </location>
    <ligand>
        <name>Mn(2+)</name>
        <dbReference type="ChEBI" id="CHEBI:29035"/>
        <label>1</label>
    </ligand>
</feature>
<dbReference type="EMBL" id="LACC01000008">
    <property type="protein sequence ID" value="KJZ49391.1"/>
    <property type="molecule type" value="Genomic_DNA"/>
</dbReference>
<dbReference type="PANTHER" id="PTHR11358">
    <property type="entry name" value="ARGINASE/AGMATINASE"/>
    <property type="match status" value="1"/>
</dbReference>
<dbReference type="InterPro" id="IPR005925">
    <property type="entry name" value="Agmatinase-rel"/>
</dbReference>
<sequence length="318" mass="34987">MLNDNSIIDQAMTRDSLYGTHGEPTYGGITSFMRRRYTRDLRGVDIAISGIPFDTATSNRSGSRFGPRAIREASVQSAWARHWPWEFDPFDLLACVDYGDCYFDYGTPEQTPAAIRAHAERILAAGTAMLTLGGDHFISYPLLQAHAAKYGPLSLIHFDAHHDLEFDGEDKRIDHGSMFYHAVREGLVDPARSIQIGQRTTNDDVMGFQVLNASEVHDRSTRELAEIIRARVGEHPVYLTFDIDCLDPAFAPGTGTPVCGGLSSHQALAILRGLRGINLIGMDVVEVAPPYDHAEITALAGAAIAMEMICLYAARHKL</sequence>